<protein>
    <submittedName>
        <fullName evidence="2">Uncharacterized protein</fullName>
    </submittedName>
</protein>
<reference evidence="2" key="1">
    <citation type="journal article" date="2020" name="Nature">
        <title>Giant virus diversity and host interactions through global metagenomics.</title>
        <authorList>
            <person name="Schulz F."/>
            <person name="Roux S."/>
            <person name="Paez-Espino D."/>
            <person name="Jungbluth S."/>
            <person name="Walsh D.A."/>
            <person name="Denef V.J."/>
            <person name="McMahon K.D."/>
            <person name="Konstantinidis K.T."/>
            <person name="Eloe-Fadrosh E.A."/>
            <person name="Kyrpides N.C."/>
            <person name="Woyke T."/>
        </authorList>
    </citation>
    <scope>NUCLEOTIDE SEQUENCE</scope>
    <source>
        <strain evidence="2">GVMAG-M-3300023174-176</strain>
    </source>
</reference>
<evidence type="ECO:0000256" key="1">
    <source>
        <dbReference type="SAM" id="MobiDB-lite"/>
    </source>
</evidence>
<dbReference type="EMBL" id="MN739613">
    <property type="protein sequence ID" value="QHT15532.1"/>
    <property type="molecule type" value="Genomic_DNA"/>
</dbReference>
<dbReference type="AlphaFoldDB" id="A0A6C0DGL0"/>
<accession>A0A6C0DGL0</accession>
<sequence length="124" mass="13341">MSTQTPGTTATATATAITTPAATPTEPVPNPTCLVQAARLAIQQDKPIQLDYFSATANKTAFIGEDGETKEKVLIKSKDEFTSHIQKLYKVGEDYIIITENSIYIVSGAIQKRKLNLAALQAAE</sequence>
<feature type="compositionally biased region" description="Low complexity" evidence="1">
    <location>
        <begin position="1"/>
        <end position="25"/>
    </location>
</feature>
<name>A0A6C0DGL0_9ZZZZ</name>
<proteinExistence type="predicted"/>
<feature type="region of interest" description="Disordered" evidence="1">
    <location>
        <begin position="1"/>
        <end position="29"/>
    </location>
</feature>
<organism evidence="2">
    <name type="scientific">viral metagenome</name>
    <dbReference type="NCBI Taxonomy" id="1070528"/>
    <lineage>
        <taxon>unclassified sequences</taxon>
        <taxon>metagenomes</taxon>
        <taxon>organismal metagenomes</taxon>
    </lineage>
</organism>
<evidence type="ECO:0000313" key="2">
    <source>
        <dbReference type="EMBL" id="QHT15532.1"/>
    </source>
</evidence>